<evidence type="ECO:0000313" key="2">
    <source>
        <dbReference type="Proteomes" id="UP001049176"/>
    </source>
</evidence>
<dbReference type="RefSeq" id="XP_043004148.1">
    <property type="nucleotide sequence ID" value="XM_043158793.1"/>
</dbReference>
<dbReference type="AlphaFoldDB" id="A0A9P7UMF0"/>
<keyword evidence="2" id="KW-1185">Reference proteome</keyword>
<evidence type="ECO:0000313" key="1">
    <source>
        <dbReference type="EMBL" id="KAG7087677.1"/>
    </source>
</evidence>
<organism evidence="1 2">
    <name type="scientific">Marasmius oreades</name>
    <name type="common">fairy-ring Marasmius</name>
    <dbReference type="NCBI Taxonomy" id="181124"/>
    <lineage>
        <taxon>Eukaryota</taxon>
        <taxon>Fungi</taxon>
        <taxon>Dikarya</taxon>
        <taxon>Basidiomycota</taxon>
        <taxon>Agaricomycotina</taxon>
        <taxon>Agaricomycetes</taxon>
        <taxon>Agaricomycetidae</taxon>
        <taxon>Agaricales</taxon>
        <taxon>Marasmiineae</taxon>
        <taxon>Marasmiaceae</taxon>
        <taxon>Marasmius</taxon>
    </lineage>
</organism>
<gene>
    <name evidence="1" type="ORF">E1B28_013625</name>
</gene>
<dbReference type="GeneID" id="66082700"/>
<sequence length="163" mass="18696">MPPFKLYHYVICYVFMDPGFYSNCSIPCHVNTAHVDFRLTPPSFQPPQNVPISKDTTHNPNPRAVRHYAPLYTESPNLGKIHGFGCLPLDDFRSIRTTGRFRVGARFYVLSNSSQKFLDLSKDPKFLQEARDFFDIGEDKPEEFVWELLACTHGLLPSNQLLS</sequence>
<dbReference type="Proteomes" id="UP001049176">
    <property type="component" value="Chromosome 9"/>
</dbReference>
<proteinExistence type="predicted"/>
<dbReference type="EMBL" id="CM032189">
    <property type="protein sequence ID" value="KAG7087677.1"/>
    <property type="molecule type" value="Genomic_DNA"/>
</dbReference>
<comment type="caution">
    <text evidence="1">The sequence shown here is derived from an EMBL/GenBank/DDBJ whole genome shotgun (WGS) entry which is preliminary data.</text>
</comment>
<accession>A0A9P7UMF0</accession>
<name>A0A9P7UMF0_9AGAR</name>
<protein>
    <submittedName>
        <fullName evidence="1">Uncharacterized protein</fullName>
    </submittedName>
</protein>
<dbReference type="KEGG" id="more:E1B28_013625"/>
<reference evidence="1" key="1">
    <citation type="journal article" date="2021" name="Genome Biol. Evol.">
        <title>The assembled and annotated genome of the fairy-ring fungus Marasmius oreades.</title>
        <authorList>
            <person name="Hiltunen M."/>
            <person name="Ament-Velasquez S.L."/>
            <person name="Johannesson H."/>
        </authorList>
    </citation>
    <scope>NUCLEOTIDE SEQUENCE</scope>
    <source>
        <strain evidence="1">03SP1</strain>
    </source>
</reference>